<protein>
    <recommendedName>
        <fullName evidence="5">Glycosyl transferase family 1</fullName>
    </recommendedName>
</protein>
<dbReference type="SUPFAM" id="SSF53756">
    <property type="entry name" value="UDP-Glycosyltransferase/glycogen phosphorylase"/>
    <property type="match status" value="1"/>
</dbReference>
<evidence type="ECO:0000313" key="3">
    <source>
        <dbReference type="EMBL" id="KPL86678.1"/>
    </source>
</evidence>
<dbReference type="InterPro" id="IPR028098">
    <property type="entry name" value="Glyco_trans_4-like_N"/>
</dbReference>
<dbReference type="EMBL" id="LGKP01000021">
    <property type="protein sequence ID" value="KPL86678.1"/>
    <property type="molecule type" value="Genomic_DNA"/>
</dbReference>
<evidence type="ECO:0000313" key="4">
    <source>
        <dbReference type="Proteomes" id="UP000050277"/>
    </source>
</evidence>
<keyword evidence="4" id="KW-1185">Reference proteome</keyword>
<feature type="domain" description="Glycosyl transferase family 1" evidence="1">
    <location>
        <begin position="200"/>
        <end position="356"/>
    </location>
</feature>
<accession>A0A0P6Y230</accession>
<dbReference type="Proteomes" id="UP000050277">
    <property type="component" value="Unassembled WGS sequence"/>
</dbReference>
<dbReference type="OrthoDB" id="9769555at2"/>
<dbReference type="RefSeq" id="WP_054534668.1">
    <property type="nucleotide sequence ID" value="NZ_LGKP01000021.1"/>
</dbReference>
<name>A0A0P6Y230_9CHLR</name>
<dbReference type="Pfam" id="PF13439">
    <property type="entry name" value="Glyco_transf_4"/>
    <property type="match status" value="1"/>
</dbReference>
<comment type="caution">
    <text evidence="3">The sequence shown here is derived from an EMBL/GenBank/DDBJ whole genome shotgun (WGS) entry which is preliminary data.</text>
</comment>
<evidence type="ECO:0000259" key="1">
    <source>
        <dbReference type="Pfam" id="PF00534"/>
    </source>
</evidence>
<feature type="domain" description="Glycosyltransferase subfamily 4-like N-terminal" evidence="2">
    <location>
        <begin position="15"/>
        <end position="190"/>
    </location>
</feature>
<sequence>MRVLMLAWEYPPHIVGGMGKHIAELVPVLDAAGIEVHVLTPWLRGGQQHERFGMHSHIWRVQPPAMPDYGFVSFTQETNRYLERFAADLGKTHGPFDLIHGHDWLTSYCSVALKYAWHTPLITTIHATERGRGRGSLGGDHAKTINGLEWWLAHESWRVIVCSDFMANQLNQFFGTPFDKLDVIANGVNVPTIEWPSQERQQFRQKYAAENEKIVFSIARMVYEKGIQVLVEAIPHVLAQRRDVKFVIAGMGPLAEQLRNRSHELGIDNHVYWTGFVTDQDRNYLYNVADVATFPSIYEPFGIVALEAMAAHCPVIVADTGGLHEVVQNHETGLTIYPDNPESLAWGILHTLAHPEWTKQRVDHAFQTVVDIYNWPLIASQTQAVYQRVCDERAVSMWG</sequence>
<evidence type="ECO:0000259" key="2">
    <source>
        <dbReference type="Pfam" id="PF13439"/>
    </source>
</evidence>
<dbReference type="AlphaFoldDB" id="A0A0P6Y230"/>
<dbReference type="PANTHER" id="PTHR12526">
    <property type="entry name" value="GLYCOSYLTRANSFERASE"/>
    <property type="match status" value="1"/>
</dbReference>
<dbReference type="InterPro" id="IPR001296">
    <property type="entry name" value="Glyco_trans_1"/>
</dbReference>
<dbReference type="GO" id="GO:0016757">
    <property type="term" value="F:glycosyltransferase activity"/>
    <property type="evidence" value="ECO:0007669"/>
    <property type="project" value="InterPro"/>
</dbReference>
<dbReference type="STRING" id="70996.SE18_11855"/>
<gene>
    <name evidence="3" type="ORF">SE18_11855</name>
</gene>
<organism evidence="3 4">
    <name type="scientific">Herpetosiphon geysericola</name>
    <dbReference type="NCBI Taxonomy" id="70996"/>
    <lineage>
        <taxon>Bacteria</taxon>
        <taxon>Bacillati</taxon>
        <taxon>Chloroflexota</taxon>
        <taxon>Chloroflexia</taxon>
        <taxon>Herpetosiphonales</taxon>
        <taxon>Herpetosiphonaceae</taxon>
        <taxon>Herpetosiphon</taxon>
    </lineage>
</organism>
<dbReference type="CDD" id="cd03801">
    <property type="entry name" value="GT4_PimA-like"/>
    <property type="match status" value="1"/>
</dbReference>
<reference evidence="3 4" key="1">
    <citation type="submission" date="2015-07" db="EMBL/GenBank/DDBJ databases">
        <title>Whole genome sequence of Herpetosiphon geysericola DSM 7119.</title>
        <authorList>
            <person name="Hemp J."/>
            <person name="Ward L.M."/>
            <person name="Pace L.A."/>
            <person name="Fischer W.W."/>
        </authorList>
    </citation>
    <scope>NUCLEOTIDE SEQUENCE [LARGE SCALE GENOMIC DNA]</scope>
    <source>
        <strain evidence="3 4">DSM 7119</strain>
    </source>
</reference>
<dbReference type="PATRIC" id="fig|70996.4.peg.4054"/>
<evidence type="ECO:0008006" key="5">
    <source>
        <dbReference type="Google" id="ProtNLM"/>
    </source>
</evidence>
<proteinExistence type="predicted"/>
<dbReference type="Gene3D" id="3.40.50.2000">
    <property type="entry name" value="Glycogen Phosphorylase B"/>
    <property type="match status" value="2"/>
</dbReference>
<dbReference type="Pfam" id="PF00534">
    <property type="entry name" value="Glycos_transf_1"/>
    <property type="match status" value="1"/>
</dbReference>
<dbReference type="PANTHER" id="PTHR12526:SF638">
    <property type="entry name" value="SPORE COAT PROTEIN SA"/>
    <property type="match status" value="1"/>
</dbReference>